<protein>
    <submittedName>
        <fullName evidence="2">Uroporphyrinogen-III synthase</fullName>
    </submittedName>
</protein>
<gene>
    <name evidence="2" type="ORF">A3844_16565</name>
</gene>
<name>A0ABX3EQI1_9BACL</name>
<evidence type="ECO:0000313" key="3">
    <source>
        <dbReference type="Proteomes" id="UP000186058"/>
    </source>
</evidence>
<dbReference type="NCBIfam" id="NF004584">
    <property type="entry name" value="PRK05928.2-1"/>
    <property type="match status" value="1"/>
</dbReference>
<proteinExistence type="predicted"/>
<dbReference type="CDD" id="cd06578">
    <property type="entry name" value="HemD"/>
    <property type="match status" value="1"/>
</dbReference>
<dbReference type="Proteomes" id="UP000186058">
    <property type="component" value="Unassembled WGS sequence"/>
</dbReference>
<dbReference type="Gene3D" id="3.40.50.10090">
    <property type="match status" value="2"/>
</dbReference>
<dbReference type="SUPFAM" id="SSF69618">
    <property type="entry name" value="HemD-like"/>
    <property type="match status" value="1"/>
</dbReference>
<evidence type="ECO:0000259" key="1">
    <source>
        <dbReference type="Pfam" id="PF02602"/>
    </source>
</evidence>
<dbReference type="Pfam" id="PF02602">
    <property type="entry name" value="HEM4"/>
    <property type="match status" value="1"/>
</dbReference>
<sequence>MAEQLQGITVALAGPRKAEEMAKLVQNMGGTALHRPAQGTVFLDDEALREGITAWTAHPPDLAILTTGMGLEALFDMALQMKLEDRFLGVLSAAPIAARGYKTVNALKKRGLQPEVRDDDGSTAGVIRGLKGWDLRGKSVVVQLHGDPAPHLVSWLKDAGASVLQVEPYRHTPPEPGALALLYDDIAQGRVDAVAFTSAPQFRFLAQYAREQGTLQELVQAFADKVLAVSVGRITSESLKDEGITRIVMPEHERMGSMFVELGKYIAAQRY</sequence>
<dbReference type="InterPro" id="IPR003754">
    <property type="entry name" value="4pyrrol_synth_uPrphyn_synth"/>
</dbReference>
<dbReference type="PANTHER" id="PTHR40082">
    <property type="entry name" value="BLR5956 PROTEIN"/>
    <property type="match status" value="1"/>
</dbReference>
<reference evidence="2 3" key="1">
    <citation type="submission" date="2016-03" db="EMBL/GenBank/DDBJ databases">
        <authorList>
            <person name="Sant'Anna F.H."/>
            <person name="Ambrosini A."/>
            <person name="Souza R."/>
            <person name="Bach E."/>
            <person name="Fernandes G."/>
            <person name="Balsanelli E."/>
            <person name="Baura V.A."/>
            <person name="Souza E.M."/>
            <person name="Passaglia L."/>
        </authorList>
    </citation>
    <scope>NUCLEOTIDE SEQUENCE [LARGE SCALE GENOMIC DNA]</scope>
    <source>
        <strain evidence="2 3">P26E</strain>
    </source>
</reference>
<dbReference type="RefSeq" id="WP_074108023.1">
    <property type="nucleotide sequence ID" value="NZ_LVWI01000045.1"/>
</dbReference>
<dbReference type="EMBL" id="LVWI01000045">
    <property type="protein sequence ID" value="OKP85399.1"/>
    <property type="molecule type" value="Genomic_DNA"/>
</dbReference>
<dbReference type="InterPro" id="IPR036108">
    <property type="entry name" value="4pyrrol_syn_uPrphyn_synt_sf"/>
</dbReference>
<evidence type="ECO:0000313" key="2">
    <source>
        <dbReference type="EMBL" id="OKP85399.1"/>
    </source>
</evidence>
<keyword evidence="3" id="KW-1185">Reference proteome</keyword>
<feature type="domain" description="Tetrapyrrole biosynthesis uroporphyrinogen III synthase" evidence="1">
    <location>
        <begin position="20"/>
        <end position="259"/>
    </location>
</feature>
<organism evidence="2 3">
    <name type="scientific">Paenibacillus helianthi</name>
    <dbReference type="NCBI Taxonomy" id="1349432"/>
    <lineage>
        <taxon>Bacteria</taxon>
        <taxon>Bacillati</taxon>
        <taxon>Bacillota</taxon>
        <taxon>Bacilli</taxon>
        <taxon>Bacillales</taxon>
        <taxon>Paenibacillaceae</taxon>
        <taxon>Paenibacillus</taxon>
    </lineage>
</organism>
<comment type="caution">
    <text evidence="2">The sequence shown here is derived from an EMBL/GenBank/DDBJ whole genome shotgun (WGS) entry which is preliminary data.</text>
</comment>
<accession>A0ABX3EQI1</accession>
<dbReference type="PANTHER" id="PTHR40082:SF1">
    <property type="entry name" value="BLR5956 PROTEIN"/>
    <property type="match status" value="1"/>
</dbReference>
<dbReference type="InterPro" id="IPR039793">
    <property type="entry name" value="UROS/Hem4"/>
</dbReference>